<feature type="region of interest" description="Disordered" evidence="2">
    <location>
        <begin position="624"/>
        <end position="645"/>
    </location>
</feature>
<gene>
    <name evidence="5" type="ORF">BDV98DRAFT_579536</name>
</gene>
<feature type="region of interest" description="Disordered" evidence="2">
    <location>
        <begin position="340"/>
        <end position="364"/>
    </location>
</feature>
<keyword evidence="3" id="KW-0732">Signal</keyword>
<organism evidence="5 6">
    <name type="scientific">Pterulicium gracile</name>
    <dbReference type="NCBI Taxonomy" id="1884261"/>
    <lineage>
        <taxon>Eukaryota</taxon>
        <taxon>Fungi</taxon>
        <taxon>Dikarya</taxon>
        <taxon>Basidiomycota</taxon>
        <taxon>Agaricomycotina</taxon>
        <taxon>Agaricomycetes</taxon>
        <taxon>Agaricomycetidae</taxon>
        <taxon>Agaricales</taxon>
        <taxon>Pleurotineae</taxon>
        <taxon>Pterulaceae</taxon>
        <taxon>Pterulicium</taxon>
    </lineage>
</organism>
<feature type="domain" description="DUF6589" evidence="4">
    <location>
        <begin position="140"/>
        <end position="481"/>
    </location>
</feature>
<feature type="compositionally biased region" description="Acidic residues" evidence="2">
    <location>
        <begin position="569"/>
        <end position="587"/>
    </location>
</feature>
<evidence type="ECO:0000256" key="3">
    <source>
        <dbReference type="SAM" id="SignalP"/>
    </source>
</evidence>
<dbReference type="Pfam" id="PF20231">
    <property type="entry name" value="DUF6589"/>
    <property type="match status" value="1"/>
</dbReference>
<feature type="coiled-coil region" evidence="1">
    <location>
        <begin position="597"/>
        <end position="624"/>
    </location>
</feature>
<keyword evidence="6" id="KW-1185">Reference proteome</keyword>
<accession>A0A5C3QZ20</accession>
<sequence length="645" mass="72628">MPLATGLYFFSCLAPVDLFVFGSRVGLTTPYNTTYKGMKALAIGEGDRTRAHASDASTVGGMVYVLPEKQSVTQRNTGKIIIGISATYMEGSGIDASVMCPETKRACLAKNLRARLTVPKLLSFVLHARGESGSLPLGIYKEHVRMLARIWLSKNPLPTEASKLHPLGCSTRNEMRTTELFAAMLEFLEQMGQTEDSYKKTMMTTGRDGLTHEKIVAIQDYLQFESREFRRLETVQPVLLPWHTEWTAIINLFQVHWGTPLSTDPFTLAFAAAKLNWRPPSNLKKDRIVDANMLDCWRLYFKTDVIFAFFEKVDPIPNVEDLERIALNLHRAYSIDEAVHRASSGEPHPEKKRTKNKPPLEPTNMHLVDLTAGRNAVLMRDVVRLREWLYAEGEGDPERAWEMTKLLAVSFAGSTHKKYLKYLLEMIVTLELESTPEMKSAILQLSVANLKGREGGWAGGDFIQEYFNCLLKAVIRHKGAEDIGLNGHGGKHSHPDSTPDIRVLLEAYKSEQLHSYRPGRRIEPVMVDQYTDGVKALQKGLLRKFVDQTTRTRGLMNPGRDPQEKDGMEADDEEDDADETDEEEGEEAQLAVMEVVNGRLEMTRINMEEEREKLEKLLEEVGYELDASSDIEASAGDAEDMDDAE</sequence>
<feature type="region of interest" description="Disordered" evidence="2">
    <location>
        <begin position="548"/>
        <end position="590"/>
    </location>
</feature>
<protein>
    <recommendedName>
        <fullName evidence="4">DUF6589 domain-containing protein</fullName>
    </recommendedName>
</protein>
<dbReference type="Proteomes" id="UP000305067">
    <property type="component" value="Unassembled WGS sequence"/>
</dbReference>
<reference evidence="5 6" key="1">
    <citation type="journal article" date="2019" name="Nat. Ecol. Evol.">
        <title>Megaphylogeny resolves global patterns of mushroom evolution.</title>
        <authorList>
            <person name="Varga T."/>
            <person name="Krizsan K."/>
            <person name="Foldi C."/>
            <person name="Dima B."/>
            <person name="Sanchez-Garcia M."/>
            <person name="Sanchez-Ramirez S."/>
            <person name="Szollosi G.J."/>
            <person name="Szarkandi J.G."/>
            <person name="Papp V."/>
            <person name="Albert L."/>
            <person name="Andreopoulos W."/>
            <person name="Angelini C."/>
            <person name="Antonin V."/>
            <person name="Barry K.W."/>
            <person name="Bougher N.L."/>
            <person name="Buchanan P."/>
            <person name="Buyck B."/>
            <person name="Bense V."/>
            <person name="Catcheside P."/>
            <person name="Chovatia M."/>
            <person name="Cooper J."/>
            <person name="Damon W."/>
            <person name="Desjardin D."/>
            <person name="Finy P."/>
            <person name="Geml J."/>
            <person name="Haridas S."/>
            <person name="Hughes K."/>
            <person name="Justo A."/>
            <person name="Karasinski D."/>
            <person name="Kautmanova I."/>
            <person name="Kiss B."/>
            <person name="Kocsube S."/>
            <person name="Kotiranta H."/>
            <person name="LaButti K.M."/>
            <person name="Lechner B.E."/>
            <person name="Liimatainen K."/>
            <person name="Lipzen A."/>
            <person name="Lukacs Z."/>
            <person name="Mihaltcheva S."/>
            <person name="Morgado L.N."/>
            <person name="Niskanen T."/>
            <person name="Noordeloos M.E."/>
            <person name="Ohm R.A."/>
            <person name="Ortiz-Santana B."/>
            <person name="Ovrebo C."/>
            <person name="Racz N."/>
            <person name="Riley R."/>
            <person name="Savchenko A."/>
            <person name="Shiryaev A."/>
            <person name="Soop K."/>
            <person name="Spirin V."/>
            <person name="Szebenyi C."/>
            <person name="Tomsovsky M."/>
            <person name="Tulloss R.E."/>
            <person name="Uehling J."/>
            <person name="Grigoriev I.V."/>
            <person name="Vagvolgyi C."/>
            <person name="Papp T."/>
            <person name="Martin F.M."/>
            <person name="Miettinen O."/>
            <person name="Hibbett D.S."/>
            <person name="Nagy L.G."/>
        </authorList>
    </citation>
    <scope>NUCLEOTIDE SEQUENCE [LARGE SCALE GENOMIC DNA]</scope>
    <source>
        <strain evidence="5 6">CBS 309.79</strain>
    </source>
</reference>
<evidence type="ECO:0000313" key="6">
    <source>
        <dbReference type="Proteomes" id="UP000305067"/>
    </source>
</evidence>
<dbReference type="OrthoDB" id="3256296at2759"/>
<feature type="signal peptide" evidence="3">
    <location>
        <begin position="1"/>
        <end position="18"/>
    </location>
</feature>
<evidence type="ECO:0000259" key="4">
    <source>
        <dbReference type="Pfam" id="PF20231"/>
    </source>
</evidence>
<dbReference type="STRING" id="1884261.A0A5C3QZ20"/>
<keyword evidence="1" id="KW-0175">Coiled coil</keyword>
<evidence type="ECO:0000256" key="2">
    <source>
        <dbReference type="SAM" id="MobiDB-lite"/>
    </source>
</evidence>
<evidence type="ECO:0000256" key="1">
    <source>
        <dbReference type="SAM" id="Coils"/>
    </source>
</evidence>
<dbReference type="AlphaFoldDB" id="A0A5C3QZ20"/>
<dbReference type="EMBL" id="ML178815">
    <property type="protein sequence ID" value="TFL06587.1"/>
    <property type="molecule type" value="Genomic_DNA"/>
</dbReference>
<dbReference type="InterPro" id="IPR046496">
    <property type="entry name" value="DUF6589"/>
</dbReference>
<feature type="chain" id="PRO_5022849940" description="DUF6589 domain-containing protein" evidence="3">
    <location>
        <begin position="19"/>
        <end position="645"/>
    </location>
</feature>
<proteinExistence type="predicted"/>
<name>A0A5C3QZ20_9AGAR</name>
<evidence type="ECO:0000313" key="5">
    <source>
        <dbReference type="EMBL" id="TFL06587.1"/>
    </source>
</evidence>